<dbReference type="Pfam" id="PF11739">
    <property type="entry name" value="YdbH-like"/>
    <property type="match status" value="1"/>
</dbReference>
<reference evidence="2" key="1">
    <citation type="submission" date="2017-01" db="EMBL/GenBank/DDBJ databases">
        <authorList>
            <person name="Varghese N."/>
            <person name="Submissions S."/>
        </authorList>
    </citation>
    <scope>NUCLEOTIDE SEQUENCE [LARGE SCALE GENOMIC DNA]</scope>
    <source>
        <strain evidence="2">DSM 22306</strain>
    </source>
</reference>
<dbReference type="EMBL" id="FTOE01000010">
    <property type="protein sequence ID" value="SIT00579.1"/>
    <property type="molecule type" value="Genomic_DNA"/>
</dbReference>
<dbReference type="STRING" id="619304.SAMN05421760_110145"/>
<gene>
    <name evidence="1" type="ORF">SAMN05421760_110145</name>
</gene>
<sequence>MKRGLIACLLATFLLPVMAYFSLPFIAKNVVESWLVEQGFQKPLFTVEYPSHKALLISQLSVEKQTQNRVSSLSAGPITITYDPWALLLTGELTRIVIPSASLDIAMSGTQANGEPKETDMPSFDIADLLPDQWLGFAPAEELVIGQLDIHWHGPNQPDYRFTGNIYLTQKQLLTRVLSSVNNHPIAHSDITLLADNRFQINVIDQNIPITNPIFRMVGQLGHDDTSITLQSLHSLDIGKTHQAIKLLELSEIEKIPSSNGAYSGKTELSVARHFTGNTTQWLASIKVTQHNQLTMWLEHPHPSIGRLDTHLSSEISLSGSQDLTIKIADDSSLIVYQAQQGDWVTAKMELKLDTPLNIRSDSEISIAPFKVIFTPEPTVNTDIQLSSHPISLAISDIDVKQQRALIVFNAEQVRSTLNKITLPAIQAQGKIYIKLPEIKTEISLASKTFPLNSTISITANLDKEHIDAQWRIKEIPLSESQSQWRPYLPFEWPEKLTLKNGSYTQTGHFQWFSGRLDGSLTHTIDNLSFAQDSIAVSGVFINSSTHLRGDRIEEQGSVKIDKIIAGTDITNLRTEFRLNKLGTDNSIANISHLSGNILGGTWQAAPFYTNLNPLNLNTDITLNELSLDELLKLEQQPGLSGEGRLEGNLPLRYDNAGFHVKNGKINARGPGIIRYQPDEGVQALRDSYIGLGIALDALSNFHYRHLTIQANYAPDGTLLLENNIEGTNPDWNNGQAVNFSVNIEENLLKLLKTLQFTDKLTETIEKRYRTP</sequence>
<evidence type="ECO:0000313" key="1">
    <source>
        <dbReference type="EMBL" id="SIT00579.1"/>
    </source>
</evidence>
<proteinExistence type="predicted"/>
<organism evidence="1 2">
    <name type="scientific">Neptunomonas antarctica</name>
    <dbReference type="NCBI Taxonomy" id="619304"/>
    <lineage>
        <taxon>Bacteria</taxon>
        <taxon>Pseudomonadati</taxon>
        <taxon>Pseudomonadota</taxon>
        <taxon>Gammaproteobacteria</taxon>
        <taxon>Oceanospirillales</taxon>
        <taxon>Oceanospirillaceae</taxon>
        <taxon>Neptunomonas</taxon>
    </lineage>
</organism>
<dbReference type="AlphaFoldDB" id="A0A1N7NQQ0"/>
<name>A0A1N7NQQ0_9GAMM</name>
<accession>A0A1N7NQQ0</accession>
<keyword evidence="2" id="KW-1185">Reference proteome</keyword>
<evidence type="ECO:0000313" key="2">
    <source>
        <dbReference type="Proteomes" id="UP000185999"/>
    </source>
</evidence>
<dbReference type="Proteomes" id="UP000185999">
    <property type="component" value="Unassembled WGS sequence"/>
</dbReference>
<protein>
    <submittedName>
        <fullName evidence="1">Dicarboxylate transport</fullName>
    </submittedName>
</protein>
<dbReference type="InterPro" id="IPR021730">
    <property type="entry name" value="YdbH"/>
</dbReference>